<organism evidence="4 5">
    <name type="scientific">Novipirellula rosea</name>
    <dbReference type="NCBI Taxonomy" id="1031540"/>
    <lineage>
        <taxon>Bacteria</taxon>
        <taxon>Pseudomonadati</taxon>
        <taxon>Planctomycetota</taxon>
        <taxon>Planctomycetia</taxon>
        <taxon>Pirellulales</taxon>
        <taxon>Pirellulaceae</taxon>
        <taxon>Novipirellula</taxon>
    </lineage>
</organism>
<feature type="signal peptide" evidence="2">
    <location>
        <begin position="1"/>
        <end position="34"/>
    </location>
</feature>
<feature type="chain" id="PRO_5045595756" evidence="2">
    <location>
        <begin position="35"/>
        <end position="504"/>
    </location>
</feature>
<dbReference type="PANTHER" id="PTHR43751:SF1">
    <property type="entry name" value="SULFATASE ATSG-RELATED"/>
    <property type="match status" value="1"/>
</dbReference>
<evidence type="ECO:0000313" key="5">
    <source>
        <dbReference type="Proteomes" id="UP001500840"/>
    </source>
</evidence>
<feature type="region of interest" description="Disordered" evidence="1">
    <location>
        <begin position="471"/>
        <end position="504"/>
    </location>
</feature>
<dbReference type="Proteomes" id="UP001500840">
    <property type="component" value="Unassembled WGS sequence"/>
</dbReference>
<feature type="domain" description="Sulfatase N-terminal" evidence="3">
    <location>
        <begin position="42"/>
        <end position="307"/>
    </location>
</feature>
<sequence length="504" mass="56044">MRPPTLAIPHTVVRTFALSLVLLLSVSGVTKTEAADASANRPNIVFIIADDCTFRDIGCYGGQAHTPNIDQLAQSGMKFNRCFQAAPMCSPTRHNLYTGLYPVKSGAYPNHTFAADGTQSIVHYLKPLGYRVALSGKTHIGPQQVFPFEYIGKKNPDMKQIDKLFSECRDSETPFCLFACSNEPHSPWNMGDASQYPPAKIKLPPYIVDTPQVREDFSDYLAEVTYFDDQVGQILQLLDKHQFSDNTLVMVVSEQGNAFPFAKWTCYGNGLQSAMIVRWPGKVQPGTVTDAMVEYVDVTPTFIAAAGAAPQPDLDGKSFIPVLAGETDQHKSFSYGIMTTRGIINGSDAYAIRTVRGQQYRLIWNLNHETKFTNACTQAPYFQSMVEAAKAGDSNAKELVNRYYYRPELELYDCNADPLEMNNLAENPEYASVIKELKSNLDQWMASQGDEGIETEYDAILHQHAYKGMTREQARKAWETKNSKKGKQQGGNGKKRKANKSAGE</sequence>
<reference evidence="5" key="1">
    <citation type="journal article" date="2019" name="Int. J. Syst. Evol. Microbiol.">
        <title>The Global Catalogue of Microorganisms (GCM) 10K type strain sequencing project: providing services to taxonomists for standard genome sequencing and annotation.</title>
        <authorList>
            <consortium name="The Broad Institute Genomics Platform"/>
            <consortium name="The Broad Institute Genome Sequencing Center for Infectious Disease"/>
            <person name="Wu L."/>
            <person name="Ma J."/>
        </authorList>
    </citation>
    <scope>NUCLEOTIDE SEQUENCE [LARGE SCALE GENOMIC DNA]</scope>
    <source>
        <strain evidence="5">JCM 17759</strain>
    </source>
</reference>
<protein>
    <submittedName>
        <fullName evidence="4">Sulfatase</fullName>
    </submittedName>
</protein>
<gene>
    <name evidence="4" type="ORF">GCM10023156_09570</name>
</gene>
<evidence type="ECO:0000256" key="1">
    <source>
        <dbReference type="SAM" id="MobiDB-lite"/>
    </source>
</evidence>
<evidence type="ECO:0000256" key="2">
    <source>
        <dbReference type="SAM" id="SignalP"/>
    </source>
</evidence>
<keyword evidence="2" id="KW-0732">Signal</keyword>
<dbReference type="InterPro" id="IPR000917">
    <property type="entry name" value="Sulfatase_N"/>
</dbReference>
<keyword evidence="5" id="KW-1185">Reference proteome</keyword>
<accession>A0ABP8MD62</accession>
<comment type="caution">
    <text evidence="4">The sequence shown here is derived from an EMBL/GenBank/DDBJ whole genome shotgun (WGS) entry which is preliminary data.</text>
</comment>
<dbReference type="InterPro" id="IPR052701">
    <property type="entry name" value="GAG_Ulvan_Degrading_Sulfatases"/>
</dbReference>
<dbReference type="PANTHER" id="PTHR43751">
    <property type="entry name" value="SULFATASE"/>
    <property type="match status" value="1"/>
</dbReference>
<dbReference type="RefSeq" id="WP_345319931.1">
    <property type="nucleotide sequence ID" value="NZ_BAABGA010000012.1"/>
</dbReference>
<evidence type="ECO:0000259" key="3">
    <source>
        <dbReference type="Pfam" id="PF00884"/>
    </source>
</evidence>
<feature type="compositionally biased region" description="Basic and acidic residues" evidence="1">
    <location>
        <begin position="471"/>
        <end position="482"/>
    </location>
</feature>
<dbReference type="EMBL" id="BAABGA010000012">
    <property type="protein sequence ID" value="GAA4447500.1"/>
    <property type="molecule type" value="Genomic_DNA"/>
</dbReference>
<dbReference type="CDD" id="cd16027">
    <property type="entry name" value="SGSH"/>
    <property type="match status" value="1"/>
</dbReference>
<evidence type="ECO:0000313" key="4">
    <source>
        <dbReference type="EMBL" id="GAA4447500.1"/>
    </source>
</evidence>
<name>A0ABP8MD62_9BACT</name>
<proteinExistence type="predicted"/>
<dbReference type="InterPro" id="IPR017850">
    <property type="entry name" value="Alkaline_phosphatase_core_sf"/>
</dbReference>
<dbReference type="SUPFAM" id="SSF53649">
    <property type="entry name" value="Alkaline phosphatase-like"/>
    <property type="match status" value="1"/>
</dbReference>
<feature type="compositionally biased region" description="Basic residues" evidence="1">
    <location>
        <begin position="483"/>
        <end position="504"/>
    </location>
</feature>
<dbReference type="Gene3D" id="3.40.720.10">
    <property type="entry name" value="Alkaline Phosphatase, subunit A"/>
    <property type="match status" value="1"/>
</dbReference>
<dbReference type="Pfam" id="PF00884">
    <property type="entry name" value="Sulfatase"/>
    <property type="match status" value="1"/>
</dbReference>